<dbReference type="PANTHER" id="PTHR43775:SF29">
    <property type="entry name" value="ASPERFURANONE POLYKETIDE SYNTHASE AFOG-RELATED"/>
    <property type="match status" value="1"/>
</dbReference>
<dbReference type="CDD" id="cd00833">
    <property type="entry name" value="PKS"/>
    <property type="match status" value="1"/>
</dbReference>
<dbReference type="PROSITE" id="PS52004">
    <property type="entry name" value="KS3_2"/>
    <property type="match status" value="1"/>
</dbReference>
<keyword evidence="5" id="KW-1185">Reference proteome</keyword>
<dbReference type="Proteomes" id="UP001175000">
    <property type="component" value="Unassembled WGS sequence"/>
</dbReference>
<dbReference type="PANTHER" id="PTHR43775">
    <property type="entry name" value="FATTY ACID SYNTHASE"/>
    <property type="match status" value="1"/>
</dbReference>
<dbReference type="Gene3D" id="3.40.47.10">
    <property type="match status" value="1"/>
</dbReference>
<dbReference type="SUPFAM" id="SSF53901">
    <property type="entry name" value="Thiolase-like"/>
    <property type="match status" value="1"/>
</dbReference>
<organism evidence="4 5">
    <name type="scientific">Immersiella caudata</name>
    <dbReference type="NCBI Taxonomy" id="314043"/>
    <lineage>
        <taxon>Eukaryota</taxon>
        <taxon>Fungi</taxon>
        <taxon>Dikarya</taxon>
        <taxon>Ascomycota</taxon>
        <taxon>Pezizomycotina</taxon>
        <taxon>Sordariomycetes</taxon>
        <taxon>Sordariomycetidae</taxon>
        <taxon>Sordariales</taxon>
        <taxon>Lasiosphaeriaceae</taxon>
        <taxon>Immersiella</taxon>
    </lineage>
</organism>
<keyword evidence="1" id="KW-0596">Phosphopantetheine</keyword>
<evidence type="ECO:0000256" key="2">
    <source>
        <dbReference type="ARBA" id="ARBA00022553"/>
    </source>
</evidence>
<dbReference type="InterPro" id="IPR016039">
    <property type="entry name" value="Thiolase-like"/>
</dbReference>
<dbReference type="AlphaFoldDB" id="A0AA39XFQ0"/>
<reference evidence="4" key="1">
    <citation type="submission" date="2023-06" db="EMBL/GenBank/DDBJ databases">
        <title>Genome-scale phylogeny and comparative genomics of the fungal order Sordariales.</title>
        <authorList>
            <consortium name="Lawrence Berkeley National Laboratory"/>
            <person name="Hensen N."/>
            <person name="Bonometti L."/>
            <person name="Westerberg I."/>
            <person name="Brannstrom I.O."/>
            <person name="Guillou S."/>
            <person name="Cros-Aarteil S."/>
            <person name="Calhoun S."/>
            <person name="Haridas S."/>
            <person name="Kuo A."/>
            <person name="Mondo S."/>
            <person name="Pangilinan J."/>
            <person name="Riley R."/>
            <person name="Labutti K."/>
            <person name="Andreopoulos B."/>
            <person name="Lipzen A."/>
            <person name="Chen C."/>
            <person name="Yanf M."/>
            <person name="Daum C."/>
            <person name="Ng V."/>
            <person name="Clum A."/>
            <person name="Steindorff A."/>
            <person name="Ohm R."/>
            <person name="Martin F."/>
            <person name="Silar P."/>
            <person name="Natvig D."/>
            <person name="Lalanne C."/>
            <person name="Gautier V."/>
            <person name="Ament-Velasquez S.L."/>
            <person name="Kruys A."/>
            <person name="Hutchinson M.I."/>
            <person name="Powell A.J."/>
            <person name="Barry K."/>
            <person name="Miller A.N."/>
            <person name="Grigoriev I.V."/>
            <person name="Debuchy R."/>
            <person name="Gladieux P."/>
            <person name="Thoren M.H."/>
            <person name="Johannesson H."/>
        </authorList>
    </citation>
    <scope>NUCLEOTIDE SEQUENCE</scope>
    <source>
        <strain evidence="4">CBS 606.72</strain>
    </source>
</reference>
<accession>A0AA39XFQ0</accession>
<sequence length="152" mass="16755">MTEKENIDASSPTPIAIVGVACRFPGDASSPENLWNVLSKGKSAWREFPADRLNINGFYHPSVRSDSFNFKGAHFIDEDVSAFDAKFFGVAQAEADAIDPQQRILLEVSYEAVENAGFPMETFQGSNTCVFIGSFVKDYEQISMRDSQTTAP</sequence>
<keyword evidence="2" id="KW-0597">Phosphoprotein</keyword>
<dbReference type="InterPro" id="IPR014030">
    <property type="entry name" value="Ketoacyl_synth_N"/>
</dbReference>
<dbReference type="GO" id="GO:0004312">
    <property type="term" value="F:fatty acid synthase activity"/>
    <property type="evidence" value="ECO:0007669"/>
    <property type="project" value="TreeGrafter"/>
</dbReference>
<dbReference type="Pfam" id="PF00109">
    <property type="entry name" value="ketoacyl-synt"/>
    <property type="match status" value="1"/>
</dbReference>
<comment type="caution">
    <text evidence="4">The sequence shown here is derived from an EMBL/GenBank/DDBJ whole genome shotgun (WGS) entry which is preliminary data.</text>
</comment>
<feature type="domain" description="Ketosynthase family 3 (KS3)" evidence="3">
    <location>
        <begin position="12"/>
        <end position="152"/>
    </location>
</feature>
<dbReference type="SMART" id="SM00825">
    <property type="entry name" value="PKS_KS"/>
    <property type="match status" value="1"/>
</dbReference>
<proteinExistence type="predicted"/>
<dbReference type="PROSITE" id="PS51257">
    <property type="entry name" value="PROKAR_LIPOPROTEIN"/>
    <property type="match status" value="1"/>
</dbReference>
<dbReference type="EMBL" id="JAULSU010000001">
    <property type="protein sequence ID" value="KAK0633153.1"/>
    <property type="molecule type" value="Genomic_DNA"/>
</dbReference>
<name>A0AA39XFQ0_9PEZI</name>
<dbReference type="GO" id="GO:0044550">
    <property type="term" value="P:secondary metabolite biosynthetic process"/>
    <property type="evidence" value="ECO:0007669"/>
    <property type="project" value="TreeGrafter"/>
</dbReference>
<dbReference type="InterPro" id="IPR050091">
    <property type="entry name" value="PKS_NRPS_Biosynth_Enz"/>
</dbReference>
<dbReference type="GO" id="GO:0006633">
    <property type="term" value="P:fatty acid biosynthetic process"/>
    <property type="evidence" value="ECO:0007669"/>
    <property type="project" value="TreeGrafter"/>
</dbReference>
<evidence type="ECO:0000313" key="5">
    <source>
        <dbReference type="Proteomes" id="UP001175000"/>
    </source>
</evidence>
<gene>
    <name evidence="4" type="ORF">B0T14DRAFT_560772</name>
</gene>
<dbReference type="InterPro" id="IPR020841">
    <property type="entry name" value="PKS_Beta-ketoAc_synthase_dom"/>
</dbReference>
<evidence type="ECO:0000259" key="3">
    <source>
        <dbReference type="PROSITE" id="PS52004"/>
    </source>
</evidence>
<evidence type="ECO:0000256" key="1">
    <source>
        <dbReference type="ARBA" id="ARBA00022450"/>
    </source>
</evidence>
<evidence type="ECO:0000313" key="4">
    <source>
        <dbReference type="EMBL" id="KAK0633153.1"/>
    </source>
</evidence>
<protein>
    <submittedName>
        <fullName evidence="4">Beta-ketoacyl synthase</fullName>
    </submittedName>
</protein>